<reference evidence="1 2" key="1">
    <citation type="submission" date="2013-09" db="EMBL/GenBank/DDBJ databases">
        <title>Genome sequencing of Phaeobacter antarcticus sp. nov. SM1211.</title>
        <authorList>
            <person name="Zhang X.-Y."/>
            <person name="Liu C."/>
            <person name="Chen X.-L."/>
            <person name="Xie B.-B."/>
            <person name="Qin Q.-L."/>
            <person name="Rong J.-C."/>
            <person name="Zhang Y.-Z."/>
        </authorList>
    </citation>
    <scope>NUCLEOTIDE SEQUENCE [LARGE SCALE GENOMIC DNA]</scope>
    <source>
        <strain evidence="1 2">SM1211</strain>
    </source>
</reference>
<dbReference type="SUPFAM" id="SSF69118">
    <property type="entry name" value="AhpD-like"/>
    <property type="match status" value="1"/>
</dbReference>
<dbReference type="InterPro" id="IPR029032">
    <property type="entry name" value="AhpD-like"/>
</dbReference>
<dbReference type="Gene3D" id="1.20.1290.10">
    <property type="entry name" value="AhpD-like"/>
    <property type="match status" value="1"/>
</dbReference>
<evidence type="ECO:0000313" key="1">
    <source>
        <dbReference type="EMBL" id="PIL14910.1"/>
    </source>
</evidence>
<accession>A0A2G8R033</accession>
<keyword evidence="2" id="KW-1185">Reference proteome</keyword>
<organism evidence="1 2">
    <name type="scientific">Puniceibacterium antarcticum</name>
    <dbReference type="NCBI Taxonomy" id="1206336"/>
    <lineage>
        <taxon>Bacteria</taxon>
        <taxon>Pseudomonadati</taxon>
        <taxon>Pseudomonadota</taxon>
        <taxon>Alphaproteobacteria</taxon>
        <taxon>Rhodobacterales</taxon>
        <taxon>Paracoccaceae</taxon>
        <taxon>Puniceibacterium</taxon>
    </lineage>
</organism>
<evidence type="ECO:0000313" key="2">
    <source>
        <dbReference type="Proteomes" id="UP000231259"/>
    </source>
</evidence>
<sequence>MNIFETTAVKMSGVTQDGEIGSAVATRANIIELTQAAEDAVLRPRDFGAFDHVLRAALAARVALLAGDEALESYYLTGAGDRAVLDQTGADQWLEVILSFVDKVANETRDVAAEDILALQGAGISDADIVRLCELVAFLAYQIRVIAGLRLMKGAAA</sequence>
<dbReference type="EMBL" id="AWWI01000179">
    <property type="protein sequence ID" value="PIL14910.1"/>
    <property type="molecule type" value="Genomic_DNA"/>
</dbReference>
<dbReference type="OrthoDB" id="5077630at2"/>
<protein>
    <recommendedName>
        <fullName evidence="3">Alkylhydroperoxidase</fullName>
    </recommendedName>
</protein>
<dbReference type="Proteomes" id="UP000231259">
    <property type="component" value="Unassembled WGS sequence"/>
</dbReference>
<name>A0A2G8R033_9RHOB</name>
<evidence type="ECO:0008006" key="3">
    <source>
        <dbReference type="Google" id="ProtNLM"/>
    </source>
</evidence>
<comment type="caution">
    <text evidence="1">The sequence shown here is derived from an EMBL/GenBank/DDBJ whole genome shotgun (WGS) entry which is preliminary data.</text>
</comment>
<dbReference type="RefSeq" id="WP_099913515.1">
    <property type="nucleotide sequence ID" value="NZ_AWWI01000179.1"/>
</dbReference>
<gene>
    <name evidence="1" type="ORF">P775_26115</name>
</gene>
<proteinExistence type="predicted"/>
<dbReference type="AlphaFoldDB" id="A0A2G8R033"/>